<dbReference type="Proteomes" id="UP001054945">
    <property type="component" value="Unassembled WGS sequence"/>
</dbReference>
<dbReference type="EMBL" id="BPLR01018354">
    <property type="protein sequence ID" value="GIY98887.1"/>
    <property type="molecule type" value="Genomic_DNA"/>
</dbReference>
<protein>
    <submittedName>
        <fullName evidence="2">Uncharacterized protein</fullName>
    </submittedName>
</protein>
<feature type="region of interest" description="Disordered" evidence="1">
    <location>
        <begin position="60"/>
        <end position="86"/>
    </location>
</feature>
<sequence length="86" mass="9931">MFWKELSFRAVRPIEGDITAGGTVGSGKEGYRFEPSERSSAILLQLELWTLEKRKYYGRHKRPDEPVYNRHRNHRITGNGSDRPAG</sequence>
<gene>
    <name evidence="2" type="ORF">CEXT_192761</name>
</gene>
<evidence type="ECO:0000313" key="3">
    <source>
        <dbReference type="Proteomes" id="UP001054945"/>
    </source>
</evidence>
<proteinExistence type="predicted"/>
<evidence type="ECO:0000256" key="1">
    <source>
        <dbReference type="SAM" id="MobiDB-lite"/>
    </source>
</evidence>
<comment type="caution">
    <text evidence="2">The sequence shown here is derived from an EMBL/GenBank/DDBJ whole genome shotgun (WGS) entry which is preliminary data.</text>
</comment>
<evidence type="ECO:0000313" key="2">
    <source>
        <dbReference type="EMBL" id="GIY98887.1"/>
    </source>
</evidence>
<organism evidence="2 3">
    <name type="scientific">Caerostris extrusa</name>
    <name type="common">Bark spider</name>
    <name type="synonym">Caerostris bankana</name>
    <dbReference type="NCBI Taxonomy" id="172846"/>
    <lineage>
        <taxon>Eukaryota</taxon>
        <taxon>Metazoa</taxon>
        <taxon>Ecdysozoa</taxon>
        <taxon>Arthropoda</taxon>
        <taxon>Chelicerata</taxon>
        <taxon>Arachnida</taxon>
        <taxon>Araneae</taxon>
        <taxon>Araneomorphae</taxon>
        <taxon>Entelegynae</taxon>
        <taxon>Araneoidea</taxon>
        <taxon>Araneidae</taxon>
        <taxon>Caerostris</taxon>
    </lineage>
</organism>
<accession>A0AAV4XUR8</accession>
<keyword evidence="3" id="KW-1185">Reference proteome</keyword>
<dbReference type="AlphaFoldDB" id="A0AAV4XUR8"/>
<name>A0AAV4XUR8_CAEEX</name>
<reference evidence="2 3" key="1">
    <citation type="submission" date="2021-06" db="EMBL/GenBank/DDBJ databases">
        <title>Caerostris extrusa draft genome.</title>
        <authorList>
            <person name="Kono N."/>
            <person name="Arakawa K."/>
        </authorList>
    </citation>
    <scope>NUCLEOTIDE SEQUENCE [LARGE SCALE GENOMIC DNA]</scope>
</reference>